<dbReference type="AlphaFoldDB" id="A0A4Y2G1T0"/>
<sequence>MVPHIESKSSKVEDNLWSHHQISYWTWEMLESRSNTNFKGDNDGGISKFPKAITRRFDIYQICTGYKMITIVLHLTLRYGVNSPTRRITENERFIPQHGCRKHLQLQVTGNNSSCNTD</sequence>
<protein>
    <submittedName>
        <fullName evidence="1">Uncharacterized protein</fullName>
    </submittedName>
</protein>
<accession>A0A4Y2G1T0</accession>
<reference evidence="1 2" key="1">
    <citation type="journal article" date="2019" name="Sci. Rep.">
        <title>Orb-weaving spider Araneus ventricosus genome elucidates the spidroin gene catalogue.</title>
        <authorList>
            <person name="Kono N."/>
            <person name="Nakamura H."/>
            <person name="Ohtoshi R."/>
            <person name="Moran D.A.P."/>
            <person name="Shinohara A."/>
            <person name="Yoshida Y."/>
            <person name="Fujiwara M."/>
            <person name="Mori M."/>
            <person name="Tomita M."/>
            <person name="Arakawa K."/>
        </authorList>
    </citation>
    <scope>NUCLEOTIDE SEQUENCE [LARGE SCALE GENOMIC DNA]</scope>
</reference>
<name>A0A4Y2G1T0_ARAVE</name>
<dbReference type="Proteomes" id="UP000499080">
    <property type="component" value="Unassembled WGS sequence"/>
</dbReference>
<keyword evidence="2" id="KW-1185">Reference proteome</keyword>
<evidence type="ECO:0000313" key="2">
    <source>
        <dbReference type="Proteomes" id="UP000499080"/>
    </source>
</evidence>
<dbReference type="EMBL" id="BGPR01176237">
    <property type="protein sequence ID" value="GBM47680.1"/>
    <property type="molecule type" value="Genomic_DNA"/>
</dbReference>
<comment type="caution">
    <text evidence="1">The sequence shown here is derived from an EMBL/GenBank/DDBJ whole genome shotgun (WGS) entry which is preliminary data.</text>
</comment>
<evidence type="ECO:0000313" key="1">
    <source>
        <dbReference type="EMBL" id="GBM47680.1"/>
    </source>
</evidence>
<organism evidence="1 2">
    <name type="scientific">Araneus ventricosus</name>
    <name type="common">Orbweaver spider</name>
    <name type="synonym">Epeira ventricosa</name>
    <dbReference type="NCBI Taxonomy" id="182803"/>
    <lineage>
        <taxon>Eukaryota</taxon>
        <taxon>Metazoa</taxon>
        <taxon>Ecdysozoa</taxon>
        <taxon>Arthropoda</taxon>
        <taxon>Chelicerata</taxon>
        <taxon>Arachnida</taxon>
        <taxon>Araneae</taxon>
        <taxon>Araneomorphae</taxon>
        <taxon>Entelegynae</taxon>
        <taxon>Araneoidea</taxon>
        <taxon>Araneidae</taxon>
        <taxon>Araneus</taxon>
    </lineage>
</organism>
<proteinExistence type="predicted"/>
<gene>
    <name evidence="1" type="ORF">AVEN_266152_1</name>
</gene>